<keyword evidence="1" id="KW-0378">Hydrolase</keyword>
<gene>
    <name evidence="1" type="ORF">BV25DRAFT_1795409</name>
</gene>
<organism evidence="1 2">
    <name type="scientific">Artomyces pyxidatus</name>
    <dbReference type="NCBI Taxonomy" id="48021"/>
    <lineage>
        <taxon>Eukaryota</taxon>
        <taxon>Fungi</taxon>
        <taxon>Dikarya</taxon>
        <taxon>Basidiomycota</taxon>
        <taxon>Agaricomycotina</taxon>
        <taxon>Agaricomycetes</taxon>
        <taxon>Russulales</taxon>
        <taxon>Auriscalpiaceae</taxon>
        <taxon>Artomyces</taxon>
    </lineage>
</organism>
<dbReference type="Proteomes" id="UP000814140">
    <property type="component" value="Unassembled WGS sequence"/>
</dbReference>
<sequence length="571" mass="60773">MPNVRAPVCQIDLYSTSFTAVIVQMFEWTWDSIAAECSNYLGPSGYGYVQVSPPQEHISGSQWWTDYQAVSYTLTSKRGNRAQFQNMIKVCHSAGVKVIADTLWNHMAAQDSGTGVAGSSYTHYNYPGIYQTQDFHHCGLEPGDNIVNWDSMAEVQNCQLDSLADLATGTEYVRARLAEYANDLLGLGVDGLRLDAAKSIPPGDLANITSRLTKKPYITQEVVFGAGQPVTPAMFTKIGKILSPMFRYTSALRDAFLGSGSSISKLQNLDNKGWVSSSVANVFVSNHDTERSGGSLNANSPHNTYTLAHIFSLAHPYGTPTVLSSYTGFSTNADAGAPNGGHGTCSGNAGTNGWRHRWTAMAGMTGFRNHVGSSSLTEWVSPNSQQIAFGRGSLGFVAINNADSSWTMKFATSLPAGSYCDVVSGTSSGGSCTGSSFSIASGGSFTATIPARSAIAVHTGALGKKKSSSASSSATVSVTFSEKATTVFGENIFVTGSLPQLGSWNPNSAIPLSSADYPTWKATISLPSKTAFQYKFIRKNGTNDQVAWEADPNRANTTPSSGTQSISDTWR</sequence>
<reference evidence="1" key="1">
    <citation type="submission" date="2021-03" db="EMBL/GenBank/DDBJ databases">
        <authorList>
            <consortium name="DOE Joint Genome Institute"/>
            <person name="Ahrendt S."/>
            <person name="Looney B.P."/>
            <person name="Miyauchi S."/>
            <person name="Morin E."/>
            <person name="Drula E."/>
            <person name="Courty P.E."/>
            <person name="Chicoki N."/>
            <person name="Fauchery L."/>
            <person name="Kohler A."/>
            <person name="Kuo A."/>
            <person name="Labutti K."/>
            <person name="Pangilinan J."/>
            <person name="Lipzen A."/>
            <person name="Riley R."/>
            <person name="Andreopoulos W."/>
            <person name="He G."/>
            <person name="Johnson J."/>
            <person name="Barry K.W."/>
            <person name="Grigoriev I.V."/>
            <person name="Nagy L."/>
            <person name="Hibbett D."/>
            <person name="Henrissat B."/>
            <person name="Matheny P.B."/>
            <person name="Labbe J."/>
            <person name="Martin F."/>
        </authorList>
    </citation>
    <scope>NUCLEOTIDE SEQUENCE</scope>
    <source>
        <strain evidence="1">HHB10654</strain>
    </source>
</reference>
<reference evidence="1" key="2">
    <citation type="journal article" date="2022" name="New Phytol.">
        <title>Evolutionary transition to the ectomycorrhizal habit in the genomes of a hyperdiverse lineage of mushroom-forming fungi.</title>
        <authorList>
            <person name="Looney B."/>
            <person name="Miyauchi S."/>
            <person name="Morin E."/>
            <person name="Drula E."/>
            <person name="Courty P.E."/>
            <person name="Kohler A."/>
            <person name="Kuo A."/>
            <person name="LaButti K."/>
            <person name="Pangilinan J."/>
            <person name="Lipzen A."/>
            <person name="Riley R."/>
            <person name="Andreopoulos W."/>
            <person name="He G."/>
            <person name="Johnson J."/>
            <person name="Nolan M."/>
            <person name="Tritt A."/>
            <person name="Barry K.W."/>
            <person name="Grigoriev I.V."/>
            <person name="Nagy L.G."/>
            <person name="Hibbett D."/>
            <person name="Henrissat B."/>
            <person name="Matheny P.B."/>
            <person name="Labbe J."/>
            <person name="Martin F.M."/>
        </authorList>
    </citation>
    <scope>NUCLEOTIDE SEQUENCE</scope>
    <source>
        <strain evidence="1">HHB10654</strain>
    </source>
</reference>
<comment type="caution">
    <text evidence="1">The sequence shown here is derived from an EMBL/GenBank/DDBJ whole genome shotgun (WGS) entry which is preliminary data.</text>
</comment>
<proteinExistence type="predicted"/>
<protein>
    <submittedName>
        <fullName evidence="1">Glycoside hydrolase</fullName>
    </submittedName>
</protein>
<keyword evidence="2" id="KW-1185">Reference proteome</keyword>
<evidence type="ECO:0000313" key="1">
    <source>
        <dbReference type="EMBL" id="KAI0067436.1"/>
    </source>
</evidence>
<evidence type="ECO:0000313" key="2">
    <source>
        <dbReference type="Proteomes" id="UP000814140"/>
    </source>
</evidence>
<dbReference type="EMBL" id="MU277190">
    <property type="protein sequence ID" value="KAI0067436.1"/>
    <property type="molecule type" value="Genomic_DNA"/>
</dbReference>
<name>A0ACB8TG79_9AGAM</name>
<accession>A0ACB8TG79</accession>